<evidence type="ECO:0000256" key="5">
    <source>
        <dbReference type="ARBA" id="ARBA00022989"/>
    </source>
</evidence>
<keyword evidence="3" id="KW-1003">Cell membrane</keyword>
<dbReference type="GO" id="GO:0005886">
    <property type="term" value="C:plasma membrane"/>
    <property type="evidence" value="ECO:0007669"/>
    <property type="project" value="UniProtKB-SubCell"/>
</dbReference>
<proteinExistence type="inferred from homology"/>
<evidence type="ECO:0000259" key="8">
    <source>
        <dbReference type="PROSITE" id="PS50928"/>
    </source>
</evidence>
<feature type="domain" description="ABC transmembrane type-1" evidence="8">
    <location>
        <begin position="85"/>
        <end position="274"/>
    </location>
</feature>
<dbReference type="Proteomes" id="UP000721844">
    <property type="component" value="Unassembled WGS sequence"/>
</dbReference>
<dbReference type="PROSITE" id="PS50928">
    <property type="entry name" value="ABC_TM1"/>
    <property type="match status" value="1"/>
</dbReference>
<keyword evidence="10" id="KW-1185">Reference proteome</keyword>
<dbReference type="PANTHER" id="PTHR32243:SF18">
    <property type="entry name" value="INNER MEMBRANE ABC TRANSPORTER PERMEASE PROTEIN YCJP"/>
    <property type="match status" value="1"/>
</dbReference>
<gene>
    <name evidence="9" type="ORF">ACELLULO517_20305</name>
</gene>
<keyword evidence="6 7" id="KW-0472">Membrane</keyword>
<dbReference type="InterPro" id="IPR000515">
    <property type="entry name" value="MetI-like"/>
</dbReference>
<name>A0A964E5D6_9PROT</name>
<evidence type="ECO:0000256" key="2">
    <source>
        <dbReference type="ARBA" id="ARBA00022448"/>
    </source>
</evidence>
<comment type="similarity">
    <text evidence="7">Belongs to the binding-protein-dependent transport system permease family.</text>
</comment>
<comment type="caution">
    <text evidence="9">The sequence shown here is derived from an EMBL/GenBank/DDBJ whole genome shotgun (WGS) entry which is preliminary data.</text>
</comment>
<reference evidence="9 10" key="1">
    <citation type="journal article" date="2021" name="Microorganisms">
        <title>Acidisoma silvae sp. nov. and Acidisomacellulosilytica sp. nov., Two Acidophilic Bacteria Isolated from Decaying Wood, Hydrolyzing Cellulose and Producing Poly-3-hydroxybutyrate.</title>
        <authorList>
            <person name="Mieszkin S."/>
            <person name="Pouder E."/>
            <person name="Uroz S."/>
            <person name="Simon-Colin C."/>
            <person name="Alain K."/>
        </authorList>
    </citation>
    <scope>NUCLEOTIDE SEQUENCE [LARGE SCALE GENOMIC DNA]</scope>
    <source>
        <strain evidence="9 10">HW T5.17</strain>
    </source>
</reference>
<keyword evidence="5 7" id="KW-1133">Transmembrane helix</keyword>
<evidence type="ECO:0000256" key="3">
    <source>
        <dbReference type="ARBA" id="ARBA00022475"/>
    </source>
</evidence>
<dbReference type="Pfam" id="PF00528">
    <property type="entry name" value="BPD_transp_1"/>
    <property type="match status" value="1"/>
</dbReference>
<feature type="transmembrane region" description="Helical" evidence="7">
    <location>
        <begin position="253"/>
        <end position="273"/>
    </location>
</feature>
<organism evidence="9 10">
    <name type="scientific">Acidisoma cellulosilyticum</name>
    <dbReference type="NCBI Taxonomy" id="2802395"/>
    <lineage>
        <taxon>Bacteria</taxon>
        <taxon>Pseudomonadati</taxon>
        <taxon>Pseudomonadota</taxon>
        <taxon>Alphaproteobacteria</taxon>
        <taxon>Acetobacterales</taxon>
        <taxon>Acidocellaceae</taxon>
        <taxon>Acidisoma</taxon>
    </lineage>
</organism>
<dbReference type="EMBL" id="JAESVA010000008">
    <property type="protein sequence ID" value="MCB8882600.1"/>
    <property type="molecule type" value="Genomic_DNA"/>
</dbReference>
<feature type="transmembrane region" description="Helical" evidence="7">
    <location>
        <begin position="149"/>
        <end position="172"/>
    </location>
</feature>
<dbReference type="InterPro" id="IPR050901">
    <property type="entry name" value="BP-dep_ABC_trans_perm"/>
</dbReference>
<accession>A0A964E5D6</accession>
<dbReference type="CDD" id="cd06261">
    <property type="entry name" value="TM_PBP2"/>
    <property type="match status" value="1"/>
</dbReference>
<dbReference type="AlphaFoldDB" id="A0A964E5D6"/>
<comment type="subcellular location">
    <subcellularLocation>
        <location evidence="1 7">Cell membrane</location>
        <topology evidence="1 7">Multi-pass membrane protein</topology>
    </subcellularLocation>
</comment>
<dbReference type="RefSeq" id="WP_227309262.1">
    <property type="nucleotide sequence ID" value="NZ_JAESVA010000008.1"/>
</dbReference>
<evidence type="ECO:0000256" key="6">
    <source>
        <dbReference type="ARBA" id="ARBA00023136"/>
    </source>
</evidence>
<evidence type="ECO:0000256" key="7">
    <source>
        <dbReference type="RuleBase" id="RU363032"/>
    </source>
</evidence>
<feature type="transmembrane region" description="Helical" evidence="7">
    <location>
        <begin position="21"/>
        <end position="47"/>
    </location>
</feature>
<evidence type="ECO:0000256" key="4">
    <source>
        <dbReference type="ARBA" id="ARBA00022692"/>
    </source>
</evidence>
<dbReference type="GO" id="GO:0055085">
    <property type="term" value="P:transmembrane transport"/>
    <property type="evidence" value="ECO:0007669"/>
    <property type="project" value="InterPro"/>
</dbReference>
<evidence type="ECO:0000256" key="1">
    <source>
        <dbReference type="ARBA" id="ARBA00004651"/>
    </source>
</evidence>
<feature type="transmembrane region" description="Helical" evidence="7">
    <location>
        <begin position="89"/>
        <end position="110"/>
    </location>
</feature>
<feature type="transmembrane region" description="Helical" evidence="7">
    <location>
        <begin position="193"/>
        <end position="221"/>
    </location>
</feature>
<dbReference type="Gene3D" id="1.10.3720.10">
    <property type="entry name" value="MetI-like"/>
    <property type="match status" value="1"/>
</dbReference>
<dbReference type="SUPFAM" id="SSF161098">
    <property type="entry name" value="MetI-like"/>
    <property type="match status" value="1"/>
</dbReference>
<keyword evidence="4 7" id="KW-0812">Transmembrane</keyword>
<feature type="transmembrane region" description="Helical" evidence="7">
    <location>
        <begin position="122"/>
        <end position="143"/>
    </location>
</feature>
<sequence length="289" mass="31898">MSALTQTLHVPPKAKIRTEGLVGVVLRHAVLIALVIFCLAPIVWLLITAFKPYGELFSSPPTLFPIHPTLVNFAAGWSVGGGRGIRDSLIVATSSTVLCLILGFPAAYALARRFAAHGQLSFTILSLRMLPPIVPVIGFYLMFQKLGLYDSYIGLIIAYTFMNLPLVIWLLAEFIRQIPRSYEDAARIDGAPWFRMFCDILLPLSAPGIMTAAILSMMFAWNEFLFSLVLTGDNVITLPKALADFFLFQEPNWGQLGAIGIVAMGPLLILCYLMQRYLIRSFTAELGGR</sequence>
<keyword evidence="2 7" id="KW-0813">Transport</keyword>
<dbReference type="InterPro" id="IPR035906">
    <property type="entry name" value="MetI-like_sf"/>
</dbReference>
<dbReference type="PANTHER" id="PTHR32243">
    <property type="entry name" value="MALTOSE TRANSPORT SYSTEM PERMEASE-RELATED"/>
    <property type="match status" value="1"/>
</dbReference>
<evidence type="ECO:0000313" key="10">
    <source>
        <dbReference type="Proteomes" id="UP000721844"/>
    </source>
</evidence>
<evidence type="ECO:0000313" key="9">
    <source>
        <dbReference type="EMBL" id="MCB8882600.1"/>
    </source>
</evidence>
<protein>
    <submittedName>
        <fullName evidence="9">Carbohydrate ABC transporter permease</fullName>
    </submittedName>
</protein>